<dbReference type="Proteomes" id="UP000234275">
    <property type="component" value="Unassembled WGS sequence"/>
</dbReference>
<evidence type="ECO:0000256" key="10">
    <source>
        <dbReference type="RuleBase" id="RU361164"/>
    </source>
</evidence>
<evidence type="ECO:0000256" key="6">
    <source>
        <dbReference type="ARBA" id="ARBA00023277"/>
    </source>
</evidence>
<organism evidence="12 13">
    <name type="scientific">Aspergillus steynii IBT 23096</name>
    <dbReference type="NCBI Taxonomy" id="1392250"/>
    <lineage>
        <taxon>Eukaryota</taxon>
        <taxon>Fungi</taxon>
        <taxon>Dikarya</taxon>
        <taxon>Ascomycota</taxon>
        <taxon>Pezizomycotina</taxon>
        <taxon>Eurotiomycetes</taxon>
        <taxon>Eurotiomycetidae</taxon>
        <taxon>Eurotiales</taxon>
        <taxon>Aspergillaceae</taxon>
        <taxon>Aspergillus</taxon>
        <taxon>Aspergillus subgen. Circumdati</taxon>
    </lineage>
</organism>
<keyword evidence="11" id="KW-0732">Signal</keyword>
<keyword evidence="7 10" id="KW-0326">Glycosidase</keyword>
<dbReference type="EMBL" id="MSFO01000002">
    <property type="protein sequence ID" value="PLB51563.1"/>
    <property type="molecule type" value="Genomic_DNA"/>
</dbReference>
<dbReference type="SUPFAM" id="SSF49899">
    <property type="entry name" value="Concanavalin A-like lectins/glucanases"/>
    <property type="match status" value="1"/>
</dbReference>
<sequence>MARTFALLALLPLITAQQIGTIPEVHPQLTTYHCTRHNGCVQQNTSLVLDAATHPIHKAGTNTSCTNASGLDPSICPDKETCSQNCVVEGITDYSNYGVQTSGSRMTLRQYLRDATTNQTRSVSPRVYLLAEDGESYHTPSLLNQEFAFEVDVSTLVCGMNGALYFSDMLPSGGRSALNPAGATYGTGYCDAQCYSTPWINGEANTADRGSCCNEMDIWEANARATGFTPHSCNTTRLYECTGAECGDSGVCDKPGCGFNPYALGAKSFYGYGPDTTVDTTRPFTVVTQFLTAANTSTSPLSEIRRLYIQSGRVIQNAVVHVNDREIDSLTQPFCSETASSFTRLGGMKQMGEALARGMTLAFSIWNDSGSFMQWLDGGDAGPCNATEGDPKLIEKLYPDTRVTFANVRWGDIGATFGGRTGLGGRV</sequence>
<protein>
    <recommendedName>
        <fullName evidence="10">Glucanase</fullName>
        <ecNumber evidence="10">3.2.1.-</ecNumber>
    </recommendedName>
</protein>
<evidence type="ECO:0000313" key="12">
    <source>
        <dbReference type="EMBL" id="PLB51563.1"/>
    </source>
</evidence>
<dbReference type="GO" id="GO:0030245">
    <property type="term" value="P:cellulose catabolic process"/>
    <property type="evidence" value="ECO:0007669"/>
    <property type="project" value="UniProtKB-KW"/>
</dbReference>
<evidence type="ECO:0000256" key="1">
    <source>
        <dbReference type="ARBA" id="ARBA00000966"/>
    </source>
</evidence>
<proteinExistence type="inferred from homology"/>
<dbReference type="CDD" id="cd07999">
    <property type="entry name" value="GH7_CBH_EG"/>
    <property type="match status" value="1"/>
</dbReference>
<dbReference type="Pfam" id="PF00840">
    <property type="entry name" value="Glyco_hydro_7"/>
    <property type="match status" value="1"/>
</dbReference>
<keyword evidence="3 10" id="KW-0378">Hydrolase</keyword>
<dbReference type="InterPro" id="IPR037019">
    <property type="entry name" value="Glyco_hydro_7_sf"/>
</dbReference>
<keyword evidence="13" id="KW-1185">Reference proteome</keyword>
<dbReference type="EC" id="3.2.1.-" evidence="10"/>
<dbReference type="RefSeq" id="XP_024706865.1">
    <property type="nucleotide sequence ID" value="XM_024843685.1"/>
</dbReference>
<dbReference type="Gene3D" id="2.70.100.10">
    <property type="entry name" value="Glycoside hydrolase, family 7, domain"/>
    <property type="match status" value="1"/>
</dbReference>
<dbReference type="AlphaFoldDB" id="A0A2I2GFA0"/>
<dbReference type="STRING" id="1392250.A0A2I2GFA0"/>
<gene>
    <name evidence="12" type="ORF">P170DRAFT_348549</name>
</gene>
<dbReference type="PANTHER" id="PTHR33753">
    <property type="entry name" value="1,4-BETA-D-GLUCAN CELLOBIOHYDROLASE B"/>
    <property type="match status" value="1"/>
</dbReference>
<comment type="similarity">
    <text evidence="2 10">Belongs to the glycosyl hydrolase 7 (cellulase C) family.</text>
</comment>
<comment type="catalytic activity">
    <reaction evidence="1">
        <text>Endohydrolysis of (1-&gt;4)-beta-D-glucosidic linkages in cellulose, lichenin and cereal beta-D-glucans.</text>
        <dbReference type="EC" id="3.2.1.4"/>
    </reaction>
</comment>
<keyword evidence="4 10" id="KW-0136">Cellulose degradation</keyword>
<dbReference type="PANTHER" id="PTHR33753:SF1">
    <property type="entry name" value="ENDO-BETA-1,4-GLUCANASE CELB"/>
    <property type="match status" value="1"/>
</dbReference>
<dbReference type="VEuPathDB" id="FungiDB:P170DRAFT_348549"/>
<accession>A0A2I2GFA0</accession>
<comment type="caution">
    <text evidence="12">The sequence shown here is derived from an EMBL/GenBank/DDBJ whole genome shotgun (WGS) entry which is preliminary data.</text>
</comment>
<keyword evidence="5" id="KW-0325">Glycoprotein</keyword>
<evidence type="ECO:0000256" key="7">
    <source>
        <dbReference type="ARBA" id="ARBA00023295"/>
    </source>
</evidence>
<name>A0A2I2GFA0_9EURO</name>
<dbReference type="GeneID" id="36551385"/>
<evidence type="ECO:0000256" key="2">
    <source>
        <dbReference type="ARBA" id="ARBA00006044"/>
    </source>
</evidence>
<feature type="chain" id="PRO_5014150374" description="Glucanase" evidence="11">
    <location>
        <begin position="17"/>
        <end position="427"/>
    </location>
</feature>
<keyword evidence="6" id="KW-0119">Carbohydrate metabolism</keyword>
<evidence type="ECO:0000256" key="8">
    <source>
        <dbReference type="ARBA" id="ARBA00023326"/>
    </source>
</evidence>
<comment type="function">
    <text evidence="9">Has endoglucanase activity on substrates containing beta-1,4 glycosidic bonds, like in carboxymethylcellulose (CMC), hydroxyethylcellulose (HEC) and beta-glucan. Involved in the degradation of complex natural cellulosic substrates.</text>
</comment>
<keyword evidence="8 10" id="KW-0624">Polysaccharide degradation</keyword>
<dbReference type="InterPro" id="IPR013320">
    <property type="entry name" value="ConA-like_dom_sf"/>
</dbReference>
<dbReference type="OrthoDB" id="412382at2759"/>
<reference evidence="12 13" key="1">
    <citation type="submission" date="2016-12" db="EMBL/GenBank/DDBJ databases">
        <title>The genomes of Aspergillus section Nigri reveals drivers in fungal speciation.</title>
        <authorList>
            <consortium name="DOE Joint Genome Institute"/>
            <person name="Vesth T.C."/>
            <person name="Nybo J."/>
            <person name="Theobald S."/>
            <person name="Brandl J."/>
            <person name="Frisvad J.C."/>
            <person name="Nielsen K.F."/>
            <person name="Lyhne E.K."/>
            <person name="Kogle M.E."/>
            <person name="Kuo A."/>
            <person name="Riley R."/>
            <person name="Clum A."/>
            <person name="Nolan M."/>
            <person name="Lipzen A."/>
            <person name="Salamov A."/>
            <person name="Henrissat B."/>
            <person name="Wiebenga A."/>
            <person name="De Vries R.P."/>
            <person name="Grigoriev I.V."/>
            <person name="Mortensen U.H."/>
            <person name="Andersen M.R."/>
            <person name="Baker S.E."/>
        </authorList>
    </citation>
    <scope>NUCLEOTIDE SEQUENCE [LARGE SCALE GENOMIC DNA]</scope>
    <source>
        <strain evidence="12 13">IBT 23096</strain>
    </source>
</reference>
<dbReference type="GO" id="GO:0008810">
    <property type="term" value="F:cellulase activity"/>
    <property type="evidence" value="ECO:0007669"/>
    <property type="project" value="UniProtKB-EC"/>
</dbReference>
<evidence type="ECO:0000313" key="13">
    <source>
        <dbReference type="Proteomes" id="UP000234275"/>
    </source>
</evidence>
<dbReference type="InterPro" id="IPR001722">
    <property type="entry name" value="Glyco_hydro_7"/>
</dbReference>
<evidence type="ECO:0000256" key="11">
    <source>
        <dbReference type="SAM" id="SignalP"/>
    </source>
</evidence>
<evidence type="ECO:0000256" key="5">
    <source>
        <dbReference type="ARBA" id="ARBA00023180"/>
    </source>
</evidence>
<evidence type="ECO:0000256" key="4">
    <source>
        <dbReference type="ARBA" id="ARBA00023001"/>
    </source>
</evidence>
<evidence type="ECO:0000256" key="9">
    <source>
        <dbReference type="ARBA" id="ARBA00025192"/>
    </source>
</evidence>
<feature type="signal peptide" evidence="11">
    <location>
        <begin position="1"/>
        <end position="16"/>
    </location>
</feature>
<dbReference type="PRINTS" id="PR00734">
    <property type="entry name" value="GLHYDRLASE7"/>
</dbReference>
<evidence type="ECO:0000256" key="3">
    <source>
        <dbReference type="ARBA" id="ARBA00022801"/>
    </source>
</evidence>